<organism evidence="3 4">
    <name type="scientific">Luteimonas wenzhouensis</name>
    <dbReference type="NCBI Taxonomy" id="2599615"/>
    <lineage>
        <taxon>Bacteria</taxon>
        <taxon>Pseudomonadati</taxon>
        <taxon>Pseudomonadota</taxon>
        <taxon>Gammaproteobacteria</taxon>
        <taxon>Lysobacterales</taxon>
        <taxon>Lysobacteraceae</taxon>
        <taxon>Luteimonas</taxon>
    </lineage>
</organism>
<proteinExistence type="inferred from homology"/>
<dbReference type="GO" id="GO:0006351">
    <property type="term" value="P:DNA-templated transcription"/>
    <property type="evidence" value="ECO:0007669"/>
    <property type="project" value="TreeGrafter"/>
</dbReference>
<dbReference type="PANTHER" id="PTHR30537">
    <property type="entry name" value="HTH-TYPE TRANSCRIPTIONAL REGULATOR"/>
    <property type="match status" value="1"/>
</dbReference>
<protein>
    <recommendedName>
        <fullName evidence="2">LysR substrate-binding domain-containing protein</fullName>
    </recommendedName>
</protein>
<comment type="caution">
    <text evidence="3">The sequence shown here is derived from an EMBL/GenBank/DDBJ whole genome shotgun (WGS) entry which is preliminary data.</text>
</comment>
<comment type="similarity">
    <text evidence="1">Belongs to the LysR transcriptional regulatory family.</text>
</comment>
<reference evidence="3 4" key="1">
    <citation type="submission" date="2019-07" db="EMBL/GenBank/DDBJ databases">
        <title>Luteimonas sp. YD-1 nov., isolated from acidic soil.</title>
        <authorList>
            <person name="Zhou J."/>
        </authorList>
    </citation>
    <scope>NUCLEOTIDE SEQUENCE [LARGE SCALE GENOMIC DNA]</scope>
    <source>
        <strain evidence="3 4">YD-1</strain>
    </source>
</reference>
<sequence length="187" mass="20684">MAPTSASRRMPMICSSVSGSGIDLAIRYASARHVPPGSPRLFDEVVVPVASPSLGVDALRSPRALSGLTLLEFEERYPWLQWGHWLESRGWQSARPRGSLQFNQYDLVIQAALAGQGVALGRRELIRPMLDDGRLVALAPPRRGETQGYAYWLVRAPGTARPEVERVADWIMREAAQQAGKSAPRRR</sequence>
<evidence type="ECO:0000256" key="1">
    <source>
        <dbReference type="ARBA" id="ARBA00009437"/>
    </source>
</evidence>
<dbReference type="AlphaFoldDB" id="A0A5C5TT59"/>
<name>A0A5C5TT59_9GAMM</name>
<keyword evidence="4" id="KW-1185">Reference proteome</keyword>
<dbReference type="Gene3D" id="3.40.190.10">
    <property type="entry name" value="Periplasmic binding protein-like II"/>
    <property type="match status" value="2"/>
</dbReference>
<dbReference type="EMBL" id="VOHE01000013">
    <property type="protein sequence ID" value="TWT16876.1"/>
    <property type="molecule type" value="Genomic_DNA"/>
</dbReference>
<evidence type="ECO:0000313" key="3">
    <source>
        <dbReference type="EMBL" id="TWT16876.1"/>
    </source>
</evidence>
<accession>A0A5C5TT59</accession>
<dbReference type="InterPro" id="IPR058163">
    <property type="entry name" value="LysR-type_TF_proteobact-type"/>
</dbReference>
<dbReference type="PANTHER" id="PTHR30537:SF79">
    <property type="entry name" value="TRANSCRIPTIONAL REGULATOR-RELATED"/>
    <property type="match status" value="1"/>
</dbReference>
<dbReference type="GO" id="GO:0003700">
    <property type="term" value="F:DNA-binding transcription factor activity"/>
    <property type="evidence" value="ECO:0007669"/>
    <property type="project" value="TreeGrafter"/>
</dbReference>
<feature type="domain" description="LysR substrate-binding" evidence="2">
    <location>
        <begin position="21"/>
        <end position="174"/>
    </location>
</feature>
<dbReference type="Pfam" id="PF03466">
    <property type="entry name" value="LysR_substrate"/>
    <property type="match status" value="1"/>
</dbReference>
<dbReference type="Proteomes" id="UP000315949">
    <property type="component" value="Unassembled WGS sequence"/>
</dbReference>
<gene>
    <name evidence="3" type="ORF">FQY79_14960</name>
</gene>
<evidence type="ECO:0000313" key="4">
    <source>
        <dbReference type="Proteomes" id="UP000315949"/>
    </source>
</evidence>
<evidence type="ECO:0000259" key="2">
    <source>
        <dbReference type="Pfam" id="PF03466"/>
    </source>
</evidence>
<dbReference type="SUPFAM" id="SSF53850">
    <property type="entry name" value="Periplasmic binding protein-like II"/>
    <property type="match status" value="1"/>
</dbReference>
<dbReference type="GO" id="GO:0043565">
    <property type="term" value="F:sequence-specific DNA binding"/>
    <property type="evidence" value="ECO:0007669"/>
    <property type="project" value="TreeGrafter"/>
</dbReference>
<dbReference type="OrthoDB" id="5526340at2"/>
<dbReference type="InterPro" id="IPR005119">
    <property type="entry name" value="LysR_subst-bd"/>
</dbReference>